<dbReference type="InterPro" id="IPR003593">
    <property type="entry name" value="AAA+_ATPase"/>
</dbReference>
<dbReference type="Gene3D" id="3.40.50.300">
    <property type="entry name" value="P-loop containing nucleotide triphosphate hydrolases"/>
    <property type="match status" value="1"/>
</dbReference>
<dbReference type="CDD" id="cd03230">
    <property type="entry name" value="ABC_DR_subfamily_A"/>
    <property type="match status" value="1"/>
</dbReference>
<name>M5AH54_LEVBR</name>
<dbReference type="GO" id="GO:0016887">
    <property type="term" value="F:ATP hydrolysis activity"/>
    <property type="evidence" value="ECO:0007669"/>
    <property type="project" value="InterPro"/>
</dbReference>
<dbReference type="InterPro" id="IPR017871">
    <property type="entry name" value="ABC_transporter-like_CS"/>
</dbReference>
<evidence type="ECO:0000256" key="1">
    <source>
        <dbReference type="ARBA" id="ARBA00022741"/>
    </source>
</evidence>
<protein>
    <submittedName>
        <fullName evidence="4">Nod factor export ATP-binding protein I</fullName>
    </submittedName>
</protein>
<accession>M5AH54</accession>
<organism evidence="4 5">
    <name type="scientific">Levilactobacillus brevis KB290</name>
    <dbReference type="NCBI Taxonomy" id="1001583"/>
    <lineage>
        <taxon>Bacteria</taxon>
        <taxon>Bacillati</taxon>
        <taxon>Bacillota</taxon>
        <taxon>Bacilli</taxon>
        <taxon>Lactobacillales</taxon>
        <taxon>Lactobacillaceae</taxon>
        <taxon>Levilactobacillus</taxon>
    </lineage>
</organism>
<dbReference type="Proteomes" id="UP000012042">
    <property type="component" value="Plasmid pKB290-5"/>
</dbReference>
<dbReference type="InterPro" id="IPR027417">
    <property type="entry name" value="P-loop_NTPase"/>
</dbReference>
<feature type="domain" description="ABC transporter" evidence="3">
    <location>
        <begin position="20"/>
        <end position="247"/>
    </location>
</feature>
<dbReference type="AlphaFoldDB" id="M5AH54"/>
<dbReference type="EMBL" id="AP012172">
    <property type="protein sequence ID" value="BAN08179.1"/>
    <property type="molecule type" value="Genomic_DNA"/>
</dbReference>
<dbReference type="SUPFAM" id="SSF52540">
    <property type="entry name" value="P-loop containing nucleoside triphosphate hydrolases"/>
    <property type="match status" value="1"/>
</dbReference>
<sequence length="261" mass="28755">MSEYTLVLRKRVIKMATDYVIAKQVSKHFGHQQVLNQIDLTLPAGMIYGLIGPSGAGKTTLIKSILGMEAVDSGTVKVMDTVMPNRAVMAQVGYMAQSDALYETLTARENLTLFGQLMSVPKIKLAQMIDYAAGLVDLTPQLDKRVSGYSGGMKRRLSLAIALIQDPQLLILDEPTVGIDPELRQQIWTELNKLKDTGKSMLVTTHVMDEAERCDYLMLIRHGIALAEGTPAALKQQYAVDTIEQVFLKAGRMQDANDGNR</sequence>
<dbReference type="InterPro" id="IPR003439">
    <property type="entry name" value="ABC_transporter-like_ATP-bd"/>
</dbReference>
<dbReference type="Pfam" id="PF00005">
    <property type="entry name" value="ABC_tran"/>
    <property type="match status" value="1"/>
</dbReference>
<proteinExistence type="predicted"/>
<geneLocation type="plasmid" evidence="4 5">
    <name>pKB290-5</name>
</geneLocation>
<evidence type="ECO:0000259" key="3">
    <source>
        <dbReference type="PROSITE" id="PS50893"/>
    </source>
</evidence>
<dbReference type="PROSITE" id="PS50893">
    <property type="entry name" value="ABC_TRANSPORTER_2"/>
    <property type="match status" value="1"/>
</dbReference>
<dbReference type="PANTHER" id="PTHR43038">
    <property type="entry name" value="ATP-BINDING CASSETTE, SUB-FAMILY H, MEMBER 1"/>
    <property type="match status" value="1"/>
</dbReference>
<evidence type="ECO:0000313" key="4">
    <source>
        <dbReference type="EMBL" id="BAN08179.1"/>
    </source>
</evidence>
<evidence type="ECO:0000256" key="2">
    <source>
        <dbReference type="ARBA" id="ARBA00022840"/>
    </source>
</evidence>
<dbReference type="KEGG" id="lbk:LVISKB_P5-0023"/>
<keyword evidence="4" id="KW-0614">Plasmid</keyword>
<dbReference type="HOGENOM" id="CLU_000604_1_2_9"/>
<keyword evidence="2 4" id="KW-0067">ATP-binding</keyword>
<evidence type="ECO:0000313" key="5">
    <source>
        <dbReference type="Proteomes" id="UP000012042"/>
    </source>
</evidence>
<dbReference type="PANTHER" id="PTHR43038:SF3">
    <property type="entry name" value="ABC TRANSPORTER G FAMILY MEMBER 20 ISOFORM X1"/>
    <property type="match status" value="1"/>
</dbReference>
<dbReference type="PROSITE" id="PS00211">
    <property type="entry name" value="ABC_TRANSPORTER_1"/>
    <property type="match status" value="1"/>
</dbReference>
<dbReference type="GO" id="GO:0005524">
    <property type="term" value="F:ATP binding"/>
    <property type="evidence" value="ECO:0007669"/>
    <property type="project" value="UniProtKB-KW"/>
</dbReference>
<dbReference type="PATRIC" id="fig|1001583.3.peg.2518"/>
<keyword evidence="1" id="KW-0547">Nucleotide-binding</keyword>
<dbReference type="SMART" id="SM00382">
    <property type="entry name" value="AAA"/>
    <property type="match status" value="1"/>
</dbReference>
<gene>
    <name evidence="4" type="ORF">LVISKB_P5-0023</name>
</gene>
<reference evidence="4 5" key="1">
    <citation type="journal article" date="2013" name="PLoS ONE">
        <title>Genomic Analysis by Deep Sequencing of the Probiotic Lactobacillus brevis KB290 Harboring Nine Plasmids Reveals Genomic Stability.</title>
        <authorList>
            <person name="Fukao M."/>
            <person name="Oshima K."/>
            <person name="Morita H."/>
            <person name="Toh H."/>
            <person name="Suda W."/>
            <person name="Kim S.W."/>
            <person name="Suzuki S."/>
            <person name="Yakabe T."/>
            <person name="Hattori M."/>
            <person name="Yajima N."/>
        </authorList>
    </citation>
    <scope>NUCLEOTIDE SEQUENCE [LARGE SCALE GENOMIC DNA]</scope>
    <source>
        <strain evidence="4 5">KB290</strain>
        <plasmid evidence="4">pKB290-5</plasmid>
    </source>
</reference>